<feature type="compositionally biased region" description="Low complexity" evidence="1">
    <location>
        <begin position="110"/>
        <end position="125"/>
    </location>
</feature>
<evidence type="ECO:0000256" key="1">
    <source>
        <dbReference type="SAM" id="MobiDB-lite"/>
    </source>
</evidence>
<keyword evidence="3" id="KW-1185">Reference proteome</keyword>
<proteinExistence type="predicted"/>
<evidence type="ECO:0000313" key="3">
    <source>
        <dbReference type="Proteomes" id="UP001470230"/>
    </source>
</evidence>
<dbReference type="Proteomes" id="UP001470230">
    <property type="component" value="Unassembled WGS sequence"/>
</dbReference>
<feature type="region of interest" description="Disordered" evidence="1">
    <location>
        <begin position="90"/>
        <end position="134"/>
    </location>
</feature>
<evidence type="ECO:0000313" key="2">
    <source>
        <dbReference type="EMBL" id="KAK8882805.1"/>
    </source>
</evidence>
<name>A0ABR2JVG0_9EUKA</name>
<dbReference type="EMBL" id="JAPFFF010000009">
    <property type="protein sequence ID" value="KAK8882805.1"/>
    <property type="molecule type" value="Genomic_DNA"/>
</dbReference>
<accession>A0ABR2JVG0</accession>
<protein>
    <submittedName>
        <fullName evidence="2">Uncharacterized protein</fullName>
    </submittedName>
</protein>
<reference evidence="2 3" key="1">
    <citation type="submission" date="2024-04" db="EMBL/GenBank/DDBJ databases">
        <title>Tritrichomonas musculus Genome.</title>
        <authorList>
            <person name="Alves-Ferreira E."/>
            <person name="Grigg M."/>
            <person name="Lorenzi H."/>
            <person name="Galac M."/>
        </authorList>
    </citation>
    <scope>NUCLEOTIDE SEQUENCE [LARGE SCALE GENOMIC DNA]</scope>
    <source>
        <strain evidence="2 3">EAF2021</strain>
    </source>
</reference>
<organism evidence="2 3">
    <name type="scientific">Tritrichomonas musculus</name>
    <dbReference type="NCBI Taxonomy" id="1915356"/>
    <lineage>
        <taxon>Eukaryota</taxon>
        <taxon>Metamonada</taxon>
        <taxon>Parabasalia</taxon>
        <taxon>Tritrichomonadida</taxon>
        <taxon>Tritrichomonadidae</taxon>
        <taxon>Tritrichomonas</taxon>
    </lineage>
</organism>
<sequence length="134" mass="15442">MWIVFIHLKQKYIMEFSGDETMRDVKDIFCQVYGYSDKITFSNNEHSINAKSFEKPLKEFFESNEDYFEINIAEPDGSLNEKIRHTGPVKLNKTLSIGDQDEASDKLSERSSSSSRRKSLSSPSSENKKSSEKK</sequence>
<gene>
    <name evidence="2" type="ORF">M9Y10_045446</name>
</gene>
<comment type="caution">
    <text evidence="2">The sequence shown here is derived from an EMBL/GenBank/DDBJ whole genome shotgun (WGS) entry which is preliminary data.</text>
</comment>